<dbReference type="InterPro" id="IPR039420">
    <property type="entry name" value="WalR-like"/>
</dbReference>
<feature type="domain" description="HTH luxR-type" evidence="2">
    <location>
        <begin position="156"/>
        <end position="213"/>
    </location>
</feature>
<dbReference type="Pfam" id="PF00196">
    <property type="entry name" value="GerE"/>
    <property type="match status" value="1"/>
</dbReference>
<keyword evidence="4" id="KW-1185">Reference proteome</keyword>
<evidence type="ECO:0000313" key="3">
    <source>
        <dbReference type="EMBL" id="AKK11867.1"/>
    </source>
</evidence>
<name>A0A0G3HL81_9CORY</name>
<dbReference type="PANTHER" id="PTHR43214">
    <property type="entry name" value="TWO-COMPONENT RESPONSE REGULATOR"/>
    <property type="match status" value="1"/>
</dbReference>
<gene>
    <name evidence="3" type="ORF">CUTER_09495</name>
</gene>
<dbReference type="PATRIC" id="fig|1072256.5.peg.1870"/>
<evidence type="ECO:0000259" key="2">
    <source>
        <dbReference type="SMART" id="SM00421"/>
    </source>
</evidence>
<dbReference type="Gene3D" id="3.40.50.2300">
    <property type="match status" value="1"/>
</dbReference>
<reference evidence="3 4" key="1">
    <citation type="journal article" date="2015" name="Genome Announc.">
        <title>Virulence Factor Genes Detected in the Complete Genome Sequence of Corynebacterium uterequi DSM 45634, Isolated from the Uterus of a Maiden Mare.</title>
        <authorList>
            <person name="Ruckert C."/>
            <person name="Kriete M."/>
            <person name="Jaenicke S."/>
            <person name="Winkler A."/>
            <person name="Tauch A."/>
        </authorList>
    </citation>
    <scope>NUCLEOTIDE SEQUENCE [LARGE SCALE GENOMIC DNA]</scope>
    <source>
        <strain evidence="3 4">DSM 45634</strain>
    </source>
</reference>
<reference evidence="4" key="2">
    <citation type="submission" date="2015-05" db="EMBL/GenBank/DDBJ databases">
        <title>Complete genome sequence of Corynebacterium uterequi DSM 45634, isolated from the uterus of a maiden mare.</title>
        <authorList>
            <person name="Ruckert C."/>
            <person name="Albersmeier A."/>
            <person name="Winkler A."/>
            <person name="Tauch A."/>
        </authorList>
    </citation>
    <scope>NUCLEOTIDE SEQUENCE [LARGE SCALE GENOMIC DNA]</scope>
    <source>
        <strain evidence="4">DSM 45634</strain>
    </source>
</reference>
<dbReference type="SUPFAM" id="SSF46894">
    <property type="entry name" value="C-terminal effector domain of the bipartite response regulators"/>
    <property type="match status" value="1"/>
</dbReference>
<evidence type="ECO:0000256" key="1">
    <source>
        <dbReference type="ARBA" id="ARBA00023125"/>
    </source>
</evidence>
<accession>A0A0G3HL81</accession>
<protein>
    <recommendedName>
        <fullName evidence="2">HTH luxR-type domain-containing protein</fullName>
    </recommendedName>
</protein>
<evidence type="ECO:0000313" key="4">
    <source>
        <dbReference type="Proteomes" id="UP000035548"/>
    </source>
</evidence>
<dbReference type="KEGG" id="cut:CUTER_09495"/>
<dbReference type="GO" id="GO:0006355">
    <property type="term" value="P:regulation of DNA-templated transcription"/>
    <property type="evidence" value="ECO:0007669"/>
    <property type="project" value="InterPro"/>
</dbReference>
<dbReference type="STRING" id="1072256.CUTER_09495"/>
<proteinExistence type="predicted"/>
<dbReference type="AlphaFoldDB" id="A0A0G3HL81"/>
<dbReference type="Proteomes" id="UP000035548">
    <property type="component" value="Chromosome"/>
</dbReference>
<dbReference type="GO" id="GO:0003677">
    <property type="term" value="F:DNA binding"/>
    <property type="evidence" value="ECO:0007669"/>
    <property type="project" value="UniProtKB-KW"/>
</dbReference>
<organism evidence="3 4">
    <name type="scientific">Corynebacterium uterequi</name>
    <dbReference type="NCBI Taxonomy" id="1072256"/>
    <lineage>
        <taxon>Bacteria</taxon>
        <taxon>Bacillati</taxon>
        <taxon>Actinomycetota</taxon>
        <taxon>Actinomycetes</taxon>
        <taxon>Mycobacteriales</taxon>
        <taxon>Corynebacteriaceae</taxon>
        <taxon>Corynebacterium</taxon>
    </lineage>
</organism>
<dbReference type="EMBL" id="CP011546">
    <property type="protein sequence ID" value="AKK11867.1"/>
    <property type="molecule type" value="Genomic_DNA"/>
</dbReference>
<dbReference type="InterPro" id="IPR016032">
    <property type="entry name" value="Sig_transdc_resp-reg_C-effctor"/>
</dbReference>
<dbReference type="InterPro" id="IPR000792">
    <property type="entry name" value="Tscrpt_reg_LuxR_C"/>
</dbReference>
<keyword evidence="1" id="KW-0238">DNA-binding</keyword>
<sequence length="216" mass="23368">MASKENHTKQVSVVVAAATEKARNLIVDALGHSKTSVVISQASSPTQAMAACQREVQPILVTDAEFIFAALEAFPDKPSELALCVVVVREQVNDCHTAALGVRAGIDGVVSWEDLDHLPHALRCAHNGGMYISPDVARRITGELLRLPAAPVRLDTTGLSPSVQRVLRLVLKGLSNREIANELSLSEASARKYTSHVLHHYDCSSRGELIARWFSS</sequence>
<dbReference type="PANTHER" id="PTHR43214:SF43">
    <property type="entry name" value="TWO-COMPONENT RESPONSE REGULATOR"/>
    <property type="match status" value="1"/>
</dbReference>
<dbReference type="SMART" id="SM00421">
    <property type="entry name" value="HTH_LUXR"/>
    <property type="match status" value="1"/>
</dbReference>